<name>X1U5M2_9ZZZZ</name>
<feature type="transmembrane region" description="Helical" evidence="1">
    <location>
        <begin position="88"/>
        <end position="109"/>
    </location>
</feature>
<sequence>MEWLLFGGLILVMSIFSKVPHIEEAIKFLNAIKIPVGIVIFLIGLSSFDMGGRYVFGALMALIAGATLFFNLFRLIPKAEISIEKVSTIITAFELPIGILAILAALIAMF</sequence>
<accession>X1U5M2</accession>
<protein>
    <submittedName>
        <fullName evidence="2">Uncharacterized protein</fullName>
    </submittedName>
</protein>
<proteinExistence type="predicted"/>
<gene>
    <name evidence="2" type="ORF">S12H4_29140</name>
</gene>
<evidence type="ECO:0000256" key="1">
    <source>
        <dbReference type="SAM" id="Phobius"/>
    </source>
</evidence>
<feature type="transmembrane region" description="Helical" evidence="1">
    <location>
        <begin position="55"/>
        <end position="76"/>
    </location>
</feature>
<evidence type="ECO:0000313" key="2">
    <source>
        <dbReference type="EMBL" id="GAI95125.1"/>
    </source>
</evidence>
<dbReference type="EMBL" id="BARW01016785">
    <property type="protein sequence ID" value="GAI95125.1"/>
    <property type="molecule type" value="Genomic_DNA"/>
</dbReference>
<feature type="transmembrane region" description="Helical" evidence="1">
    <location>
        <begin position="27"/>
        <end position="48"/>
    </location>
</feature>
<comment type="caution">
    <text evidence="2">The sequence shown here is derived from an EMBL/GenBank/DDBJ whole genome shotgun (WGS) entry which is preliminary data.</text>
</comment>
<keyword evidence="1" id="KW-0472">Membrane</keyword>
<organism evidence="2">
    <name type="scientific">marine sediment metagenome</name>
    <dbReference type="NCBI Taxonomy" id="412755"/>
    <lineage>
        <taxon>unclassified sequences</taxon>
        <taxon>metagenomes</taxon>
        <taxon>ecological metagenomes</taxon>
    </lineage>
</organism>
<keyword evidence="1" id="KW-0812">Transmembrane</keyword>
<reference evidence="2" key="1">
    <citation type="journal article" date="2014" name="Front. Microbiol.">
        <title>High frequency of phylogenetically diverse reductive dehalogenase-homologous genes in deep subseafloor sedimentary metagenomes.</title>
        <authorList>
            <person name="Kawai M."/>
            <person name="Futagami T."/>
            <person name="Toyoda A."/>
            <person name="Takaki Y."/>
            <person name="Nishi S."/>
            <person name="Hori S."/>
            <person name="Arai W."/>
            <person name="Tsubouchi T."/>
            <person name="Morono Y."/>
            <person name="Uchiyama I."/>
            <person name="Ito T."/>
            <person name="Fujiyama A."/>
            <person name="Inagaki F."/>
            <person name="Takami H."/>
        </authorList>
    </citation>
    <scope>NUCLEOTIDE SEQUENCE</scope>
    <source>
        <strain evidence="2">Expedition CK06-06</strain>
    </source>
</reference>
<keyword evidence="1" id="KW-1133">Transmembrane helix</keyword>
<dbReference type="AlphaFoldDB" id="X1U5M2"/>